<feature type="domain" description="FHA" evidence="3">
    <location>
        <begin position="553"/>
        <end position="604"/>
    </location>
</feature>
<dbReference type="RefSeq" id="WP_111147492.1">
    <property type="nucleotide sequence ID" value="NZ_QKRB01000046.1"/>
</dbReference>
<dbReference type="Pfam" id="PF00498">
    <property type="entry name" value="FHA"/>
    <property type="match status" value="1"/>
</dbReference>
<keyword evidence="2" id="KW-1133">Transmembrane helix</keyword>
<dbReference type="InterPro" id="IPR045962">
    <property type="entry name" value="DUF6382"/>
</dbReference>
<dbReference type="Proteomes" id="UP000249522">
    <property type="component" value="Unassembled WGS sequence"/>
</dbReference>
<dbReference type="AlphaFoldDB" id="A0A2W1LKB7"/>
<dbReference type="InterPro" id="IPR050923">
    <property type="entry name" value="Cell_Proc_Reg/RNA_Proc"/>
</dbReference>
<keyword evidence="2" id="KW-0472">Membrane</keyword>
<feature type="transmembrane region" description="Helical" evidence="2">
    <location>
        <begin position="366"/>
        <end position="386"/>
    </location>
</feature>
<proteinExistence type="predicted"/>
<evidence type="ECO:0000256" key="1">
    <source>
        <dbReference type="SAM" id="MobiDB-lite"/>
    </source>
</evidence>
<dbReference type="CDD" id="cd00060">
    <property type="entry name" value="FHA"/>
    <property type="match status" value="1"/>
</dbReference>
<protein>
    <recommendedName>
        <fullName evidence="3">FHA domain-containing protein</fullName>
    </recommendedName>
</protein>
<dbReference type="PROSITE" id="PS50006">
    <property type="entry name" value="FHA_DOMAIN"/>
    <property type="match status" value="1"/>
</dbReference>
<evidence type="ECO:0000313" key="4">
    <source>
        <dbReference type="EMBL" id="PZD94944.1"/>
    </source>
</evidence>
<feature type="region of interest" description="Disordered" evidence="1">
    <location>
        <begin position="415"/>
        <end position="464"/>
    </location>
</feature>
<comment type="caution">
    <text evidence="4">The sequence shown here is derived from an EMBL/GenBank/DDBJ whole genome shotgun (WGS) entry which is preliminary data.</text>
</comment>
<organism evidence="4 5">
    <name type="scientific">Paenibacillus sambharensis</name>
    <dbReference type="NCBI Taxonomy" id="1803190"/>
    <lineage>
        <taxon>Bacteria</taxon>
        <taxon>Bacillati</taxon>
        <taxon>Bacillota</taxon>
        <taxon>Bacilli</taxon>
        <taxon>Bacillales</taxon>
        <taxon>Paenibacillaceae</taxon>
        <taxon>Paenibacillus</taxon>
    </lineage>
</organism>
<keyword evidence="2" id="KW-0812">Transmembrane</keyword>
<evidence type="ECO:0000259" key="3">
    <source>
        <dbReference type="PROSITE" id="PS50006"/>
    </source>
</evidence>
<feature type="transmembrane region" description="Helical" evidence="2">
    <location>
        <begin position="341"/>
        <end position="360"/>
    </location>
</feature>
<reference evidence="4 5" key="1">
    <citation type="submission" date="2018-06" db="EMBL/GenBank/DDBJ databases">
        <title>Paenibacillus imtechensis sp. nov.</title>
        <authorList>
            <person name="Pinnaka A.K."/>
            <person name="Singh H."/>
            <person name="Kaur M."/>
        </authorList>
    </citation>
    <scope>NUCLEOTIDE SEQUENCE [LARGE SCALE GENOMIC DNA]</scope>
    <source>
        <strain evidence="4 5">SMB1</strain>
    </source>
</reference>
<gene>
    <name evidence="4" type="ORF">DNH61_14975</name>
</gene>
<sequence length="634" mass="68766">MEPFIVDFAMQRGHEMIITRNPPMRRDELDEVDLQMLQAESSPRLLPVDWLEVDGGITFRFTITGKRMLSNVLQTKAITMQQYYELLLAVVEAMDDCRHYLLRESCCLLHENMMFMEGERFDGLRLAYIPMKDQAMSEQTSVTARLLTLAVRWVARVPAVDGAGLQQILKLLEQPGMPLSRLRELLLKLIGEPFAAAAAASPTATDSTAKARTSRGQTAAGIASRGYEYGSSQGLHAGASGNPELMGVNGQRGRGQADRKAKAELLDSIFSSPDGDHEAEAVRQGGSSRTSFGADKRVRFEPAAGQEWDNGRMGIQPVVADASHQNADGGGPSGDTARAKWIAAAIAVLACASCWRFLYLDNPSTNQLLLSSGLTLLIAGGLLLAWKRMAGGETDDEEDTMADGVMDSGPLLNGARSSRWSFPEKEESMLQGNWREAEQEKNSQSRMGAANAADRRAGSANSSGNTVYDAYRVEHILEEQSSGMPHTGGGEMPFNMNTAYIGAHADETVLLPQNRSGQSSLDLTAVLPERCLPVLNRSHDKSDTVFPLAAGQWFIGRSSELCQIVDEADGVSRTHIEVSSNSEEGVAVKDLGSRNGSKLNGSPMVPYKLYRLSEGDSLQLAGANGPVYTFRKNG</sequence>
<dbReference type="Pfam" id="PF19909">
    <property type="entry name" value="DUF6382"/>
    <property type="match status" value="1"/>
</dbReference>
<evidence type="ECO:0000256" key="2">
    <source>
        <dbReference type="SAM" id="Phobius"/>
    </source>
</evidence>
<dbReference type="EMBL" id="QKRB01000046">
    <property type="protein sequence ID" value="PZD94944.1"/>
    <property type="molecule type" value="Genomic_DNA"/>
</dbReference>
<name>A0A2W1LKB7_9BACL</name>
<feature type="compositionally biased region" description="Low complexity" evidence="1">
    <location>
        <begin position="448"/>
        <end position="464"/>
    </location>
</feature>
<accession>A0A2W1LKB7</accession>
<keyword evidence="5" id="KW-1185">Reference proteome</keyword>
<dbReference type="SMART" id="SM00240">
    <property type="entry name" value="FHA"/>
    <property type="match status" value="1"/>
</dbReference>
<feature type="region of interest" description="Disordered" evidence="1">
    <location>
        <begin position="270"/>
        <end position="293"/>
    </location>
</feature>
<dbReference type="InterPro" id="IPR000253">
    <property type="entry name" value="FHA_dom"/>
</dbReference>
<dbReference type="Gene3D" id="2.60.200.20">
    <property type="match status" value="1"/>
</dbReference>
<dbReference type="InterPro" id="IPR008984">
    <property type="entry name" value="SMAD_FHA_dom_sf"/>
</dbReference>
<evidence type="ECO:0000313" key="5">
    <source>
        <dbReference type="Proteomes" id="UP000249522"/>
    </source>
</evidence>
<dbReference type="OrthoDB" id="9783862at2"/>
<dbReference type="PANTHER" id="PTHR23308">
    <property type="entry name" value="NUCLEAR INHIBITOR OF PROTEIN PHOSPHATASE-1"/>
    <property type="match status" value="1"/>
</dbReference>
<dbReference type="SUPFAM" id="SSF49879">
    <property type="entry name" value="SMAD/FHA domain"/>
    <property type="match status" value="1"/>
</dbReference>